<evidence type="ECO:0000313" key="1">
    <source>
        <dbReference type="EMBL" id="BAL53963.1"/>
    </source>
</evidence>
<name>H5SCS7_9BACT</name>
<dbReference type="AlphaFoldDB" id="H5SCS7"/>
<organism evidence="1">
    <name type="scientific">uncultured Planctomycetota bacterium</name>
    <dbReference type="NCBI Taxonomy" id="120965"/>
    <lineage>
        <taxon>Bacteria</taxon>
        <taxon>Pseudomonadati</taxon>
        <taxon>Planctomycetota</taxon>
        <taxon>environmental samples</taxon>
    </lineage>
</organism>
<gene>
    <name evidence="1" type="ORF">HGMM_F11F07C35</name>
</gene>
<reference evidence="1" key="2">
    <citation type="journal article" date="2012" name="PLoS ONE">
        <title>A Deeply Branching Thermophilic Bacterium with an Ancient Acetyl-CoA Pathway Dominates a Subsurface Ecosystem.</title>
        <authorList>
            <person name="Takami H."/>
            <person name="Noguchi H."/>
            <person name="Takaki Y."/>
            <person name="Uchiyama I."/>
            <person name="Toyoda A."/>
            <person name="Nishi S."/>
            <person name="Chee G.-J."/>
            <person name="Arai W."/>
            <person name="Nunoura T."/>
            <person name="Itoh T."/>
            <person name="Hattori M."/>
            <person name="Takai K."/>
        </authorList>
    </citation>
    <scope>NUCLEOTIDE SEQUENCE</scope>
</reference>
<dbReference type="EMBL" id="AP011672">
    <property type="protein sequence ID" value="BAL53963.1"/>
    <property type="molecule type" value="Genomic_DNA"/>
</dbReference>
<protein>
    <submittedName>
        <fullName evidence="1">Uncharacterized protein</fullName>
    </submittedName>
</protein>
<accession>H5SCS7</accession>
<proteinExistence type="predicted"/>
<reference evidence="1" key="1">
    <citation type="journal article" date="2005" name="Environ. Microbiol.">
        <title>Genetic and functional properties of uncultivated thermophilic crenarchaeotes from a subsurface gold mine as revealed by analysis of genome fragments.</title>
        <authorList>
            <person name="Nunoura T."/>
            <person name="Hirayama H."/>
            <person name="Takami H."/>
            <person name="Oida H."/>
            <person name="Nishi S."/>
            <person name="Shimamura S."/>
            <person name="Suzuki Y."/>
            <person name="Inagaki F."/>
            <person name="Takai K."/>
            <person name="Nealson K.H."/>
            <person name="Horikoshi K."/>
        </authorList>
    </citation>
    <scope>NUCLEOTIDE SEQUENCE</scope>
</reference>
<sequence>MKPVKACIFTCQTAISRILNMPSASPCGTYQHSAVRELGRAKRGGQSEDWILTLALGPNGDWIAAADWAGAVQL</sequence>